<protein>
    <submittedName>
        <fullName evidence="1">Uncharacterized protein</fullName>
    </submittedName>
</protein>
<gene>
    <name evidence="1" type="ORF">IFR04_004636</name>
</gene>
<dbReference type="Proteomes" id="UP000664132">
    <property type="component" value="Unassembled WGS sequence"/>
</dbReference>
<accession>A0A8H8BRU1</accession>
<evidence type="ECO:0000313" key="1">
    <source>
        <dbReference type="EMBL" id="KAG4422256.1"/>
    </source>
</evidence>
<comment type="caution">
    <text evidence="1">The sequence shown here is derived from an EMBL/GenBank/DDBJ whole genome shotgun (WGS) entry which is preliminary data.</text>
</comment>
<name>A0A8H8BRU1_9HELO</name>
<dbReference type="OrthoDB" id="3557206at2759"/>
<reference evidence="1" key="1">
    <citation type="submission" date="2021-02" db="EMBL/GenBank/DDBJ databases">
        <title>Genome sequence Cadophora malorum strain M34.</title>
        <authorList>
            <person name="Stefanovic E."/>
            <person name="Vu D."/>
            <person name="Scully C."/>
            <person name="Dijksterhuis J."/>
            <person name="Roader J."/>
            <person name="Houbraken J."/>
        </authorList>
    </citation>
    <scope>NUCLEOTIDE SEQUENCE</scope>
    <source>
        <strain evidence="1">M34</strain>
    </source>
</reference>
<dbReference type="EMBL" id="JAFJYH010000052">
    <property type="protein sequence ID" value="KAG4422256.1"/>
    <property type="molecule type" value="Genomic_DNA"/>
</dbReference>
<keyword evidence="2" id="KW-1185">Reference proteome</keyword>
<sequence>MDPAVRQSIEDIIENITGGTDHEFGMQRPDNTPGEVISYSSILQILEKAKSDLSNTVRRNLTLVADGLYTGGSRIDHGTFCDGGCKDPKFGIDGSRGSKFRIMEAILKEAEQLGTKEFENVIYFLEIVLSSMREALHCWRNGWGWDDRMMQFGPPHQGYVPTHE</sequence>
<dbReference type="AlphaFoldDB" id="A0A8H8BRU1"/>
<organism evidence="1 2">
    <name type="scientific">Cadophora malorum</name>
    <dbReference type="NCBI Taxonomy" id="108018"/>
    <lineage>
        <taxon>Eukaryota</taxon>
        <taxon>Fungi</taxon>
        <taxon>Dikarya</taxon>
        <taxon>Ascomycota</taxon>
        <taxon>Pezizomycotina</taxon>
        <taxon>Leotiomycetes</taxon>
        <taxon>Helotiales</taxon>
        <taxon>Ploettnerulaceae</taxon>
        <taxon>Cadophora</taxon>
    </lineage>
</organism>
<evidence type="ECO:0000313" key="2">
    <source>
        <dbReference type="Proteomes" id="UP000664132"/>
    </source>
</evidence>
<proteinExistence type="predicted"/>